<protein>
    <submittedName>
        <fullName evidence="1">Uncharacterized protein</fullName>
    </submittedName>
</protein>
<dbReference type="Proteomes" id="UP000003586">
    <property type="component" value="Chromosome"/>
</dbReference>
<accession>W0F8E3</accession>
<evidence type="ECO:0000313" key="1">
    <source>
        <dbReference type="EMBL" id="AHF18088.1"/>
    </source>
</evidence>
<dbReference type="AlphaFoldDB" id="W0F8E3"/>
<organism evidence="1 2">
    <name type="scientific">Niabella soli DSM 19437</name>
    <dbReference type="NCBI Taxonomy" id="929713"/>
    <lineage>
        <taxon>Bacteria</taxon>
        <taxon>Pseudomonadati</taxon>
        <taxon>Bacteroidota</taxon>
        <taxon>Chitinophagia</taxon>
        <taxon>Chitinophagales</taxon>
        <taxon>Chitinophagaceae</taxon>
        <taxon>Niabella</taxon>
    </lineage>
</organism>
<sequence>MLLQLILNPIRTGTPAPARMCHSVRAGERFILAGAGT</sequence>
<dbReference type="KEGG" id="nso:NIASO_20280"/>
<proteinExistence type="predicted"/>
<dbReference type="HOGENOM" id="CLU_3346375_0_0_10"/>
<evidence type="ECO:0000313" key="2">
    <source>
        <dbReference type="Proteomes" id="UP000003586"/>
    </source>
</evidence>
<name>W0F8E3_9BACT</name>
<dbReference type="STRING" id="929713.NIASO_20280"/>
<keyword evidence="2" id="KW-1185">Reference proteome</keyword>
<dbReference type="EMBL" id="CP007035">
    <property type="protein sequence ID" value="AHF18088.1"/>
    <property type="molecule type" value="Genomic_DNA"/>
</dbReference>
<gene>
    <name evidence="1" type="ORF">NIASO_20280</name>
</gene>
<reference evidence="1 2" key="1">
    <citation type="submission" date="2013-12" db="EMBL/GenBank/DDBJ databases">
        <authorList>
            <consortium name="DOE Joint Genome Institute"/>
            <person name="Eisen J."/>
            <person name="Huntemann M."/>
            <person name="Han J."/>
            <person name="Chen A."/>
            <person name="Kyrpides N."/>
            <person name="Mavromatis K."/>
            <person name="Markowitz V."/>
            <person name="Palaniappan K."/>
            <person name="Ivanova N."/>
            <person name="Schaumberg A."/>
            <person name="Pati A."/>
            <person name="Liolios K."/>
            <person name="Nordberg H.P."/>
            <person name="Cantor M.N."/>
            <person name="Hua S.X."/>
            <person name="Woyke T."/>
        </authorList>
    </citation>
    <scope>NUCLEOTIDE SEQUENCE [LARGE SCALE GENOMIC DNA]</scope>
    <source>
        <strain evidence="2">DSM 19437</strain>
    </source>
</reference>